<accession>A0AAW1L561</accession>
<protein>
    <submittedName>
        <fullName evidence="1">Uncharacterized protein</fullName>
    </submittedName>
</protein>
<dbReference type="EMBL" id="JASPKY010000155">
    <property type="protein sequence ID" value="KAK9729935.1"/>
    <property type="molecule type" value="Genomic_DNA"/>
</dbReference>
<organism evidence="1 2">
    <name type="scientific">Popillia japonica</name>
    <name type="common">Japanese beetle</name>
    <dbReference type="NCBI Taxonomy" id="7064"/>
    <lineage>
        <taxon>Eukaryota</taxon>
        <taxon>Metazoa</taxon>
        <taxon>Ecdysozoa</taxon>
        <taxon>Arthropoda</taxon>
        <taxon>Hexapoda</taxon>
        <taxon>Insecta</taxon>
        <taxon>Pterygota</taxon>
        <taxon>Neoptera</taxon>
        <taxon>Endopterygota</taxon>
        <taxon>Coleoptera</taxon>
        <taxon>Polyphaga</taxon>
        <taxon>Scarabaeiformia</taxon>
        <taxon>Scarabaeidae</taxon>
        <taxon>Rutelinae</taxon>
        <taxon>Popillia</taxon>
    </lineage>
</organism>
<proteinExistence type="predicted"/>
<keyword evidence="2" id="KW-1185">Reference proteome</keyword>
<reference evidence="1 2" key="1">
    <citation type="journal article" date="2024" name="BMC Genomics">
        <title>De novo assembly and annotation of Popillia japonica's genome with initial clues to its potential as an invasive pest.</title>
        <authorList>
            <person name="Cucini C."/>
            <person name="Boschi S."/>
            <person name="Funari R."/>
            <person name="Cardaioli E."/>
            <person name="Iannotti N."/>
            <person name="Marturano G."/>
            <person name="Paoli F."/>
            <person name="Bruttini M."/>
            <person name="Carapelli A."/>
            <person name="Frati F."/>
            <person name="Nardi F."/>
        </authorList>
    </citation>
    <scope>NUCLEOTIDE SEQUENCE [LARGE SCALE GENOMIC DNA]</scope>
    <source>
        <strain evidence="1">DMR45628</strain>
    </source>
</reference>
<dbReference type="AlphaFoldDB" id="A0AAW1L561"/>
<sequence>MQIVIEIQRRWLGGCGTRPEGSVGATEAETVAPVDGWEDVVPDPTILYEDFLNVDKDVTVCGEMTDAEIIAEVARSKTTTRTVWETRTLDHQQKYRCARSKTTTRTVWETRTLDHQQKYRC</sequence>
<evidence type="ECO:0000313" key="2">
    <source>
        <dbReference type="Proteomes" id="UP001458880"/>
    </source>
</evidence>
<gene>
    <name evidence="1" type="ORF">QE152_g15618</name>
</gene>
<dbReference type="Proteomes" id="UP001458880">
    <property type="component" value="Unassembled WGS sequence"/>
</dbReference>
<name>A0AAW1L561_POPJA</name>
<comment type="caution">
    <text evidence="1">The sequence shown here is derived from an EMBL/GenBank/DDBJ whole genome shotgun (WGS) entry which is preliminary data.</text>
</comment>
<evidence type="ECO:0000313" key="1">
    <source>
        <dbReference type="EMBL" id="KAK9729935.1"/>
    </source>
</evidence>